<evidence type="ECO:0000256" key="2">
    <source>
        <dbReference type="ARBA" id="ARBA00023015"/>
    </source>
</evidence>
<dbReference type="Gene3D" id="4.10.280.10">
    <property type="entry name" value="Helix-loop-helix DNA-binding domain"/>
    <property type="match status" value="1"/>
</dbReference>
<sequence>MHIAFSLFALSLLPPRLFAIQGKDVGIKQVYASSFPFLYVVELLSSSDSGSTPRNLDSMGSSNGSHLNGNFFPKSTERLHSEAESVYPTWFTTVGDFDLLDVSLLKCTPSDLSTTLKAWTVPLNETTIEWNTTSMICSSPEHAKVTGIHTTNELLRTGGMTTPAEDSSDERKGYRPYFLFDHTSADSLPFEEIKEIDGAASRQKQQMFNEQRVPFVRRRYLSSINNATERDVHGAEGSKRRSKNLISERKRRTKLNESLYGLRAIVPNITKMDKASIVGDAINYVRDLQMQVKTMQGDILALRCSKKASLKTLSFCADERDQNNKMQQKQAQNTILHSVLQINVSNMETNTHQLRILCNNAPGILVRLARALESLDSNIVNANLTAIGDHFMNVITIKTSRDATKRPEDVGDLLAKTFPEFGLEV</sequence>
<dbReference type="CDD" id="cd04873">
    <property type="entry name" value="ACT_UUR-ACR-like"/>
    <property type="match status" value="1"/>
</dbReference>
<dbReference type="SMART" id="SM00353">
    <property type="entry name" value="HLH"/>
    <property type="match status" value="1"/>
</dbReference>
<dbReference type="GO" id="GO:0003700">
    <property type="term" value="F:DNA-binding transcription factor activity"/>
    <property type="evidence" value="ECO:0007669"/>
    <property type="project" value="TreeGrafter"/>
</dbReference>
<dbReference type="SUPFAM" id="SSF55021">
    <property type="entry name" value="ACT-like"/>
    <property type="match status" value="1"/>
</dbReference>
<feature type="domain" description="ACT" evidence="8">
    <location>
        <begin position="353"/>
        <end position="425"/>
    </location>
</feature>
<dbReference type="Pfam" id="PF00010">
    <property type="entry name" value="HLH"/>
    <property type="match status" value="1"/>
</dbReference>
<name>A0A8T2SIQ7_CERRI</name>
<evidence type="ECO:0000256" key="5">
    <source>
        <dbReference type="SAM" id="MobiDB-lite"/>
    </source>
</evidence>
<proteinExistence type="predicted"/>
<dbReference type="GO" id="GO:0043565">
    <property type="term" value="F:sequence-specific DNA binding"/>
    <property type="evidence" value="ECO:0007669"/>
    <property type="project" value="TreeGrafter"/>
</dbReference>
<evidence type="ECO:0000256" key="6">
    <source>
        <dbReference type="SAM" id="SignalP"/>
    </source>
</evidence>
<comment type="subcellular location">
    <subcellularLocation>
        <location evidence="1">Nucleus</location>
    </subcellularLocation>
</comment>
<dbReference type="PANTHER" id="PTHR31945">
    <property type="entry name" value="TRANSCRIPTION FACTOR SCREAM2-RELATED"/>
    <property type="match status" value="1"/>
</dbReference>
<keyword evidence="10" id="KW-1185">Reference proteome</keyword>
<keyword evidence="2" id="KW-0805">Transcription regulation</keyword>
<dbReference type="GO" id="GO:0005634">
    <property type="term" value="C:nucleus"/>
    <property type="evidence" value="ECO:0007669"/>
    <property type="project" value="UniProtKB-SubCell"/>
</dbReference>
<dbReference type="Gene3D" id="3.30.70.260">
    <property type="match status" value="1"/>
</dbReference>
<dbReference type="PANTHER" id="PTHR31945:SF11">
    <property type="entry name" value="TRANSCRIPTION FACTOR ABORTED MICROSPORES"/>
    <property type="match status" value="1"/>
</dbReference>
<evidence type="ECO:0000259" key="7">
    <source>
        <dbReference type="PROSITE" id="PS50888"/>
    </source>
</evidence>
<evidence type="ECO:0000259" key="8">
    <source>
        <dbReference type="PROSITE" id="PS51671"/>
    </source>
</evidence>
<dbReference type="SUPFAM" id="SSF47459">
    <property type="entry name" value="HLH, helix-loop-helix DNA-binding domain"/>
    <property type="match status" value="1"/>
</dbReference>
<feature type="region of interest" description="Disordered" evidence="5">
    <location>
        <begin position="230"/>
        <end position="249"/>
    </location>
</feature>
<feature type="chain" id="PRO_5035927677" description="BHLH domain-containing protein" evidence="6">
    <location>
        <begin position="20"/>
        <end position="425"/>
    </location>
</feature>
<evidence type="ECO:0000256" key="3">
    <source>
        <dbReference type="ARBA" id="ARBA00023163"/>
    </source>
</evidence>
<evidence type="ECO:0000256" key="1">
    <source>
        <dbReference type="ARBA" id="ARBA00004123"/>
    </source>
</evidence>
<feature type="signal peptide" evidence="6">
    <location>
        <begin position="1"/>
        <end position="19"/>
    </location>
</feature>
<evidence type="ECO:0008006" key="11">
    <source>
        <dbReference type="Google" id="ProtNLM"/>
    </source>
</evidence>
<feature type="compositionally biased region" description="Basic and acidic residues" evidence="5">
    <location>
        <begin position="230"/>
        <end position="239"/>
    </location>
</feature>
<dbReference type="OrthoDB" id="623055at2759"/>
<dbReference type="PROSITE" id="PS51671">
    <property type="entry name" value="ACT"/>
    <property type="match status" value="1"/>
</dbReference>
<dbReference type="Proteomes" id="UP000825935">
    <property type="component" value="Chromosome 20"/>
</dbReference>
<reference evidence="9" key="1">
    <citation type="submission" date="2021-08" db="EMBL/GenBank/DDBJ databases">
        <title>WGS assembly of Ceratopteris richardii.</title>
        <authorList>
            <person name="Marchant D.B."/>
            <person name="Chen G."/>
            <person name="Jenkins J."/>
            <person name="Shu S."/>
            <person name="Leebens-Mack J."/>
            <person name="Grimwood J."/>
            <person name="Schmutz J."/>
            <person name="Soltis P."/>
            <person name="Soltis D."/>
            <person name="Chen Z.-H."/>
        </authorList>
    </citation>
    <scope>NUCLEOTIDE SEQUENCE</scope>
    <source>
        <strain evidence="9">Whitten #5841</strain>
        <tissue evidence="9">Leaf</tissue>
    </source>
</reference>
<dbReference type="GO" id="GO:0046983">
    <property type="term" value="F:protein dimerization activity"/>
    <property type="evidence" value="ECO:0007669"/>
    <property type="project" value="InterPro"/>
</dbReference>
<dbReference type="EMBL" id="CM035425">
    <property type="protein sequence ID" value="KAH7331638.1"/>
    <property type="molecule type" value="Genomic_DNA"/>
</dbReference>
<dbReference type="PROSITE" id="PS50888">
    <property type="entry name" value="BHLH"/>
    <property type="match status" value="1"/>
</dbReference>
<dbReference type="InterPro" id="IPR045865">
    <property type="entry name" value="ACT-like_dom_sf"/>
</dbReference>
<keyword evidence="6" id="KW-0732">Signal</keyword>
<dbReference type="InterPro" id="IPR051358">
    <property type="entry name" value="TF_AMS/ICE1/BHLH6-like"/>
</dbReference>
<dbReference type="InterPro" id="IPR002912">
    <property type="entry name" value="ACT_dom"/>
</dbReference>
<evidence type="ECO:0000313" key="10">
    <source>
        <dbReference type="Proteomes" id="UP000825935"/>
    </source>
</evidence>
<dbReference type="InterPro" id="IPR036638">
    <property type="entry name" value="HLH_DNA-bd_sf"/>
</dbReference>
<comment type="caution">
    <text evidence="9">The sequence shown here is derived from an EMBL/GenBank/DDBJ whole genome shotgun (WGS) entry which is preliminary data.</text>
</comment>
<evidence type="ECO:0000256" key="4">
    <source>
        <dbReference type="ARBA" id="ARBA00023242"/>
    </source>
</evidence>
<protein>
    <recommendedName>
        <fullName evidence="11">BHLH domain-containing protein</fullName>
    </recommendedName>
</protein>
<dbReference type="AlphaFoldDB" id="A0A8T2SIQ7"/>
<keyword evidence="4" id="KW-0539">Nucleus</keyword>
<keyword evidence="3" id="KW-0804">Transcription</keyword>
<evidence type="ECO:0000313" key="9">
    <source>
        <dbReference type="EMBL" id="KAH7331638.1"/>
    </source>
</evidence>
<organism evidence="9 10">
    <name type="scientific">Ceratopteris richardii</name>
    <name type="common">Triangle waterfern</name>
    <dbReference type="NCBI Taxonomy" id="49495"/>
    <lineage>
        <taxon>Eukaryota</taxon>
        <taxon>Viridiplantae</taxon>
        <taxon>Streptophyta</taxon>
        <taxon>Embryophyta</taxon>
        <taxon>Tracheophyta</taxon>
        <taxon>Polypodiopsida</taxon>
        <taxon>Polypodiidae</taxon>
        <taxon>Polypodiales</taxon>
        <taxon>Pteridineae</taxon>
        <taxon>Pteridaceae</taxon>
        <taxon>Parkerioideae</taxon>
        <taxon>Ceratopteris</taxon>
    </lineage>
</organism>
<dbReference type="InterPro" id="IPR011598">
    <property type="entry name" value="bHLH_dom"/>
</dbReference>
<accession>A0A8T2SIQ7</accession>
<feature type="domain" description="BHLH" evidence="7">
    <location>
        <begin position="239"/>
        <end position="288"/>
    </location>
</feature>
<dbReference type="OMA" id="NMETNTH"/>
<gene>
    <name evidence="9" type="ORF">KP509_20G045100</name>
</gene>